<dbReference type="GO" id="GO:0031418">
    <property type="term" value="F:L-ascorbic acid binding"/>
    <property type="evidence" value="ECO:0007669"/>
    <property type="project" value="UniProtKB-KW"/>
</dbReference>
<dbReference type="InterPro" id="IPR006620">
    <property type="entry name" value="Pro_4_hyd_alph"/>
</dbReference>
<dbReference type="GO" id="GO:0008198">
    <property type="term" value="F:ferrous iron binding"/>
    <property type="evidence" value="ECO:0007669"/>
    <property type="project" value="TreeGrafter"/>
</dbReference>
<comment type="caution">
    <text evidence="8">The sequence shown here is derived from an EMBL/GenBank/DDBJ whole genome shotgun (WGS) entry which is preliminary data.</text>
</comment>
<name>A0A0J8GQW8_9ALTE</name>
<dbReference type="STRING" id="1513271.XM47_11305"/>
<dbReference type="InterPro" id="IPR044862">
    <property type="entry name" value="Pro_4_hyd_alph_FE2OG_OXY"/>
</dbReference>
<comment type="cofactor">
    <cofactor evidence="1">
        <name>L-ascorbate</name>
        <dbReference type="ChEBI" id="CHEBI:38290"/>
    </cofactor>
</comment>
<dbReference type="PATRIC" id="fig|1513271.3.peg.2303"/>
<reference evidence="8 9" key="1">
    <citation type="submission" date="2015-04" db="EMBL/GenBank/DDBJ databases">
        <title>Draft Genome Sequence of the Novel Agar-Digesting Marine Bacterium Q1.</title>
        <authorList>
            <person name="Li Y."/>
            <person name="Li D."/>
            <person name="Chen G."/>
            <person name="Du Z."/>
        </authorList>
    </citation>
    <scope>NUCLEOTIDE SEQUENCE [LARGE SCALE GENOMIC DNA]</scope>
    <source>
        <strain evidence="8 9">Q1</strain>
    </source>
</reference>
<dbReference type="PANTHER" id="PTHR12907">
    <property type="entry name" value="EGL NINE HOMOLOG-RELATED"/>
    <property type="match status" value="1"/>
</dbReference>
<organism evidence="8 9">
    <name type="scientific">Catenovulum maritimum</name>
    <dbReference type="NCBI Taxonomy" id="1513271"/>
    <lineage>
        <taxon>Bacteria</taxon>
        <taxon>Pseudomonadati</taxon>
        <taxon>Pseudomonadota</taxon>
        <taxon>Gammaproteobacteria</taxon>
        <taxon>Alteromonadales</taxon>
        <taxon>Alteromonadaceae</taxon>
        <taxon>Catenovulum</taxon>
    </lineage>
</organism>
<dbReference type="PANTHER" id="PTHR12907:SF26">
    <property type="entry name" value="HIF PROLYL HYDROXYLASE, ISOFORM C"/>
    <property type="match status" value="1"/>
</dbReference>
<evidence type="ECO:0000256" key="4">
    <source>
        <dbReference type="ARBA" id="ARBA00022964"/>
    </source>
</evidence>
<dbReference type="InterPro" id="IPR005123">
    <property type="entry name" value="Oxoglu/Fe-dep_dioxygenase_dom"/>
</dbReference>
<keyword evidence="6" id="KW-0408">Iron</keyword>
<keyword evidence="5" id="KW-0560">Oxidoreductase</keyword>
<keyword evidence="3" id="KW-0847">Vitamin C</keyword>
<evidence type="ECO:0000256" key="2">
    <source>
        <dbReference type="ARBA" id="ARBA00022723"/>
    </source>
</evidence>
<keyword evidence="4" id="KW-0223">Dioxygenase</keyword>
<evidence type="ECO:0000256" key="5">
    <source>
        <dbReference type="ARBA" id="ARBA00023002"/>
    </source>
</evidence>
<evidence type="ECO:0000259" key="7">
    <source>
        <dbReference type="PROSITE" id="PS51471"/>
    </source>
</evidence>
<dbReference type="GO" id="GO:0071456">
    <property type="term" value="P:cellular response to hypoxia"/>
    <property type="evidence" value="ECO:0007669"/>
    <property type="project" value="TreeGrafter"/>
</dbReference>
<accession>A0A0J8GQW8</accession>
<dbReference type="Gene3D" id="2.60.120.620">
    <property type="entry name" value="q2cbj1_9rhob like domain"/>
    <property type="match status" value="1"/>
</dbReference>
<gene>
    <name evidence="8" type="ORF">XM47_11305</name>
</gene>
<dbReference type="InterPro" id="IPR051559">
    <property type="entry name" value="HIF_prolyl_hydroxylases"/>
</dbReference>
<dbReference type="Proteomes" id="UP000037600">
    <property type="component" value="Unassembled WGS sequence"/>
</dbReference>
<dbReference type="AlphaFoldDB" id="A0A0J8GQW8"/>
<evidence type="ECO:0000256" key="1">
    <source>
        <dbReference type="ARBA" id="ARBA00001961"/>
    </source>
</evidence>
<dbReference type="SMART" id="SM00702">
    <property type="entry name" value="P4Hc"/>
    <property type="match status" value="1"/>
</dbReference>
<dbReference type="EMBL" id="LAZL01000016">
    <property type="protein sequence ID" value="KMT65097.1"/>
    <property type="molecule type" value="Genomic_DNA"/>
</dbReference>
<dbReference type="GO" id="GO:0031543">
    <property type="term" value="F:peptidyl-proline dioxygenase activity"/>
    <property type="evidence" value="ECO:0007669"/>
    <property type="project" value="TreeGrafter"/>
</dbReference>
<dbReference type="SUPFAM" id="SSF51197">
    <property type="entry name" value="Clavaminate synthase-like"/>
    <property type="match status" value="1"/>
</dbReference>
<keyword evidence="9" id="KW-1185">Reference proteome</keyword>
<evidence type="ECO:0000256" key="3">
    <source>
        <dbReference type="ARBA" id="ARBA00022896"/>
    </source>
</evidence>
<feature type="domain" description="Fe2OG dioxygenase" evidence="7">
    <location>
        <begin position="85"/>
        <end position="188"/>
    </location>
</feature>
<sequence length="200" mass="23073">MKDLRQDGYCVLENALPDEIAQSLLAEVTSSNIDYRQANIGRAQDHQLNQSIRSDAIKWINKESPAETLWVEQMENLRLELNKQLFLGLFSYESHFAHYPIGAFYKTHLDAFHGQANRMLSTVYYLNPEWPENAGGELVIYNPENHQEEIIRVQPKLGTLVIFLSEEFPHQVLPATRPRQSIAGWFRVNNSSHNKIDPPE</sequence>
<protein>
    <recommendedName>
        <fullName evidence="7">Fe2OG dioxygenase domain-containing protein</fullName>
    </recommendedName>
</protein>
<evidence type="ECO:0000313" key="9">
    <source>
        <dbReference type="Proteomes" id="UP000037600"/>
    </source>
</evidence>
<dbReference type="Pfam" id="PF13640">
    <property type="entry name" value="2OG-FeII_Oxy_3"/>
    <property type="match status" value="1"/>
</dbReference>
<keyword evidence="2" id="KW-0479">Metal-binding</keyword>
<evidence type="ECO:0000256" key="6">
    <source>
        <dbReference type="ARBA" id="ARBA00023004"/>
    </source>
</evidence>
<proteinExistence type="predicted"/>
<dbReference type="PROSITE" id="PS51471">
    <property type="entry name" value="FE2OG_OXY"/>
    <property type="match status" value="1"/>
</dbReference>
<dbReference type="OrthoDB" id="9783171at2"/>
<evidence type="ECO:0000313" key="8">
    <source>
        <dbReference type="EMBL" id="KMT65097.1"/>
    </source>
</evidence>